<feature type="region of interest" description="Disordered" evidence="1">
    <location>
        <begin position="449"/>
        <end position="495"/>
    </location>
</feature>
<feature type="region of interest" description="Disordered" evidence="1">
    <location>
        <begin position="257"/>
        <end position="284"/>
    </location>
</feature>
<feature type="region of interest" description="Disordered" evidence="1">
    <location>
        <begin position="123"/>
        <end position="154"/>
    </location>
</feature>
<feature type="non-terminal residue" evidence="2">
    <location>
        <position position="1"/>
    </location>
</feature>
<keyword evidence="3" id="KW-1185">Reference proteome</keyword>
<feature type="compositionally biased region" description="Basic and acidic residues" evidence="1">
    <location>
        <begin position="477"/>
        <end position="486"/>
    </location>
</feature>
<feature type="region of interest" description="Disordered" evidence="1">
    <location>
        <begin position="324"/>
        <end position="430"/>
    </location>
</feature>
<dbReference type="Proteomes" id="UP000887013">
    <property type="component" value="Unassembled WGS sequence"/>
</dbReference>
<evidence type="ECO:0000313" key="2">
    <source>
        <dbReference type="EMBL" id="GFU41519.1"/>
    </source>
</evidence>
<proteinExistence type="predicted"/>
<gene>
    <name evidence="2" type="primary">AVEN_246524_1</name>
    <name evidence="2" type="ORF">NPIL_29411</name>
</gene>
<feature type="region of interest" description="Disordered" evidence="1">
    <location>
        <begin position="68"/>
        <end position="108"/>
    </location>
</feature>
<feature type="compositionally biased region" description="Basic and acidic residues" evidence="1">
    <location>
        <begin position="391"/>
        <end position="402"/>
    </location>
</feature>
<dbReference type="EMBL" id="BMAW01085129">
    <property type="protein sequence ID" value="GFU41519.1"/>
    <property type="molecule type" value="Genomic_DNA"/>
</dbReference>
<comment type="caution">
    <text evidence="2">The sequence shown here is derived from an EMBL/GenBank/DDBJ whole genome shotgun (WGS) entry which is preliminary data.</text>
</comment>
<sequence length="514" mass="58517">NAAPFGMLMTHPLYSNGFASGLDVAQRYPTNPQSVSGIPYAAHPYYDTVPVIDTPQQVPIIQNIPAQQYPLTNPPERSPEISHQHFPYGSLAPESNPPPHQSPHPPQTVRQQVGIMVRNPGYSIQQHSQNPLPETTAMNHAEGRPVYGNHHGSHYPLTEIQPHYPPPRIHHENIDQSHQKLQGSGEISHLYARPLQNRPHQLRNEEPNPHVFYTPVSERDHLQQNHPAYASSEIRRPIDDSHLHRARIIPQGEYRETNPIYSGRRPAVPDAPQSRIPATRPRVQVPHYTLVPQHALPKYLQSPVYRESPQPSERNVPQEYQHVPRDVSNQHVPRDVSNQHVPRGVSNQQTHHSSSDNHEVPRPNYQLHHSSTRDENAPRTHQSLPIGAGVREIHESSPDGRHRLPHASKSSYRPEVESSRELVENDLSPVQRHKPLGKVYSVPQYAIHSRDSQQQDVAPSKAEDSQPAMPKRKRKYKLSEVDPYKKEYKKRKGLKVDAEEMQAHASHQYIIKIG</sequence>
<name>A0A8X6UJT4_NEPPI</name>
<dbReference type="AlphaFoldDB" id="A0A8X6UJT4"/>
<feature type="compositionally biased region" description="Basic and acidic residues" evidence="1">
    <location>
        <begin position="412"/>
        <end position="423"/>
    </location>
</feature>
<feature type="compositionally biased region" description="Polar residues" evidence="1">
    <location>
        <begin position="327"/>
        <end position="352"/>
    </location>
</feature>
<feature type="compositionally biased region" description="Pro residues" evidence="1">
    <location>
        <begin position="95"/>
        <end position="106"/>
    </location>
</feature>
<organism evidence="2 3">
    <name type="scientific">Nephila pilipes</name>
    <name type="common">Giant wood spider</name>
    <name type="synonym">Nephila maculata</name>
    <dbReference type="NCBI Taxonomy" id="299642"/>
    <lineage>
        <taxon>Eukaryota</taxon>
        <taxon>Metazoa</taxon>
        <taxon>Ecdysozoa</taxon>
        <taxon>Arthropoda</taxon>
        <taxon>Chelicerata</taxon>
        <taxon>Arachnida</taxon>
        <taxon>Araneae</taxon>
        <taxon>Araneomorphae</taxon>
        <taxon>Entelegynae</taxon>
        <taxon>Araneoidea</taxon>
        <taxon>Nephilidae</taxon>
        <taxon>Nephila</taxon>
    </lineage>
</organism>
<dbReference type="OrthoDB" id="6422968at2759"/>
<reference evidence="2" key="1">
    <citation type="submission" date="2020-08" db="EMBL/GenBank/DDBJ databases">
        <title>Multicomponent nature underlies the extraordinary mechanical properties of spider dragline silk.</title>
        <authorList>
            <person name="Kono N."/>
            <person name="Nakamura H."/>
            <person name="Mori M."/>
            <person name="Yoshida Y."/>
            <person name="Ohtoshi R."/>
            <person name="Malay A.D."/>
            <person name="Moran D.A.P."/>
            <person name="Tomita M."/>
            <person name="Numata K."/>
            <person name="Arakawa K."/>
        </authorList>
    </citation>
    <scope>NUCLEOTIDE SEQUENCE</scope>
</reference>
<accession>A0A8X6UJT4</accession>
<evidence type="ECO:0000256" key="1">
    <source>
        <dbReference type="SAM" id="MobiDB-lite"/>
    </source>
</evidence>
<feature type="compositionally biased region" description="Polar residues" evidence="1">
    <location>
        <begin position="123"/>
        <end position="138"/>
    </location>
</feature>
<protein>
    <submittedName>
        <fullName evidence="2">Uncharacterized protein</fullName>
    </submittedName>
</protein>
<evidence type="ECO:0000313" key="3">
    <source>
        <dbReference type="Proteomes" id="UP000887013"/>
    </source>
</evidence>